<sequence>MALLFAMPIASRLIASGSGSTHATWAQLCTATGLKLVKIGAESSVPDSKLPAAPAMDHAEGDCPYCPLVAGMMVLLLCLLLSLLATPQRGLRTWRRDIARTFLHPNGLGSRGPPLQA</sequence>
<dbReference type="InterPro" id="IPR021333">
    <property type="entry name" value="DUF2946"/>
</dbReference>
<organism evidence="2 3">
    <name type="scientific">Xanthomonas graminis pv. graminis</name>
    <dbReference type="NCBI Taxonomy" id="134874"/>
    <lineage>
        <taxon>Bacteria</taxon>
        <taxon>Pseudomonadati</taxon>
        <taxon>Pseudomonadota</taxon>
        <taxon>Gammaproteobacteria</taxon>
        <taxon>Lysobacterales</taxon>
        <taxon>Lysobacteraceae</taxon>
        <taxon>Xanthomonas</taxon>
        <taxon>Xanthomonas translucens group</taxon>
        <taxon>Xanthomonas graminis</taxon>
    </lineage>
</organism>
<keyword evidence="1" id="KW-0472">Membrane</keyword>
<dbReference type="Pfam" id="PF11162">
    <property type="entry name" value="DUF2946"/>
    <property type="match status" value="1"/>
</dbReference>
<accession>A0A1M4IRZ3</accession>
<evidence type="ECO:0008006" key="4">
    <source>
        <dbReference type="Google" id="ProtNLM"/>
    </source>
</evidence>
<protein>
    <recommendedName>
        <fullName evidence="4">DUF2946 domain-containing protein</fullName>
    </recommendedName>
</protein>
<reference evidence="3" key="1">
    <citation type="submission" date="2016-07" db="EMBL/GenBank/DDBJ databases">
        <authorList>
            <person name="Florea S."/>
            <person name="Webb J.S."/>
            <person name="Jaromczyk J."/>
            <person name="Schardl C.L."/>
        </authorList>
    </citation>
    <scope>NUCLEOTIDE SEQUENCE [LARGE SCALE GENOMIC DNA]</scope>
</reference>
<dbReference type="RefSeq" id="WP_009589393.1">
    <property type="nucleotide sequence ID" value="NZ_CP076252.1"/>
</dbReference>
<keyword evidence="1" id="KW-0812">Transmembrane</keyword>
<dbReference type="Proteomes" id="UP000184997">
    <property type="component" value="Unassembled WGS sequence"/>
</dbReference>
<keyword evidence="1" id="KW-1133">Transmembrane helix</keyword>
<evidence type="ECO:0000256" key="1">
    <source>
        <dbReference type="SAM" id="Phobius"/>
    </source>
</evidence>
<feature type="transmembrane region" description="Helical" evidence="1">
    <location>
        <begin position="68"/>
        <end position="86"/>
    </location>
</feature>
<proteinExistence type="predicted"/>
<evidence type="ECO:0000313" key="2">
    <source>
        <dbReference type="EMBL" id="SBV89180.1"/>
    </source>
</evidence>
<evidence type="ECO:0000313" key="3">
    <source>
        <dbReference type="Proteomes" id="UP000184997"/>
    </source>
</evidence>
<dbReference type="AlphaFoldDB" id="A0A1M4IRZ3"/>
<gene>
    <name evidence="2" type="ORF">XTGNCPPB3709_3137</name>
</gene>
<dbReference type="EMBL" id="FLUK01000253">
    <property type="protein sequence ID" value="SBV89180.1"/>
    <property type="molecule type" value="Genomic_DNA"/>
</dbReference>
<name>A0A1M4IRZ3_9XANT</name>